<organism evidence="3 4">
    <name type="scientific">Aerophobetes bacterium</name>
    <dbReference type="NCBI Taxonomy" id="2030807"/>
    <lineage>
        <taxon>Bacteria</taxon>
        <taxon>Candidatus Aerophobota</taxon>
    </lineage>
</organism>
<evidence type="ECO:0000256" key="1">
    <source>
        <dbReference type="SAM" id="MobiDB-lite"/>
    </source>
</evidence>
<evidence type="ECO:0000256" key="2">
    <source>
        <dbReference type="SAM" id="Phobius"/>
    </source>
</evidence>
<protein>
    <submittedName>
        <fullName evidence="3">Uncharacterized protein</fullName>
    </submittedName>
</protein>
<evidence type="ECO:0000313" key="4">
    <source>
        <dbReference type="Proteomes" id="UP000217838"/>
    </source>
</evidence>
<evidence type="ECO:0000313" key="3">
    <source>
        <dbReference type="EMBL" id="PCI94533.1"/>
    </source>
</evidence>
<dbReference type="EMBL" id="NVUU01000037">
    <property type="protein sequence ID" value="PCI94533.1"/>
    <property type="molecule type" value="Genomic_DNA"/>
</dbReference>
<keyword evidence="2" id="KW-0812">Transmembrane</keyword>
<gene>
    <name evidence="3" type="ORF">COB11_03720</name>
</gene>
<name>A0A2A4YI82_UNCAE</name>
<dbReference type="AlphaFoldDB" id="A0A2A4YI82"/>
<keyword evidence="2" id="KW-0472">Membrane</keyword>
<keyword evidence="2" id="KW-1133">Transmembrane helix</keyword>
<proteinExistence type="predicted"/>
<feature type="transmembrane region" description="Helical" evidence="2">
    <location>
        <begin position="12"/>
        <end position="35"/>
    </location>
</feature>
<sequence>MGISASDAMNAGIGVSMMGWGLAIIIGITILCLVLHQSRGGNAHAGGNAGPGSTGSSGLGESL</sequence>
<feature type="region of interest" description="Disordered" evidence="1">
    <location>
        <begin position="42"/>
        <end position="63"/>
    </location>
</feature>
<reference evidence="4" key="1">
    <citation type="submission" date="2017-08" db="EMBL/GenBank/DDBJ databases">
        <title>A dynamic microbial community with high functional redundancy inhabits the cold, oxic subseafloor aquifer.</title>
        <authorList>
            <person name="Tully B.J."/>
            <person name="Wheat C.G."/>
            <person name="Glazer B.T."/>
            <person name="Huber J.A."/>
        </authorList>
    </citation>
    <scope>NUCLEOTIDE SEQUENCE [LARGE SCALE GENOMIC DNA]</scope>
</reference>
<dbReference type="Proteomes" id="UP000217838">
    <property type="component" value="Unassembled WGS sequence"/>
</dbReference>
<accession>A0A2A4YI82</accession>
<comment type="caution">
    <text evidence="3">The sequence shown here is derived from an EMBL/GenBank/DDBJ whole genome shotgun (WGS) entry which is preliminary data.</text>
</comment>
<feature type="compositionally biased region" description="Gly residues" evidence="1">
    <location>
        <begin position="43"/>
        <end position="63"/>
    </location>
</feature>